<evidence type="ECO:0000313" key="3">
    <source>
        <dbReference type="Proteomes" id="UP000656804"/>
    </source>
</evidence>
<dbReference type="AlphaFoldDB" id="A0A930Y943"/>
<dbReference type="GO" id="GO:0005886">
    <property type="term" value="C:plasma membrane"/>
    <property type="evidence" value="ECO:0007669"/>
    <property type="project" value="TreeGrafter"/>
</dbReference>
<keyword evidence="3" id="KW-1185">Reference proteome</keyword>
<protein>
    <submittedName>
        <fullName evidence="2">DUF881 domain-containing protein</fullName>
    </submittedName>
</protein>
<proteinExistence type="inferred from homology"/>
<comment type="caution">
    <text evidence="2">The sequence shown here is derived from an EMBL/GenBank/DDBJ whole genome shotgun (WGS) entry which is preliminary data.</text>
</comment>
<comment type="similarity">
    <text evidence="1">Belongs to the UPF0749 family.</text>
</comment>
<dbReference type="Pfam" id="PF05949">
    <property type="entry name" value="DUF881"/>
    <property type="match status" value="1"/>
</dbReference>
<organism evidence="2 3">
    <name type="scientific">Nocardioides acrostichi</name>
    <dbReference type="NCBI Taxonomy" id="2784339"/>
    <lineage>
        <taxon>Bacteria</taxon>
        <taxon>Bacillati</taxon>
        <taxon>Actinomycetota</taxon>
        <taxon>Actinomycetes</taxon>
        <taxon>Propionibacteriales</taxon>
        <taxon>Nocardioidaceae</taxon>
        <taxon>Nocardioides</taxon>
    </lineage>
</organism>
<dbReference type="RefSeq" id="WP_194505042.1">
    <property type="nucleotide sequence ID" value="NZ_JADIVZ010000015.1"/>
</dbReference>
<dbReference type="Gene3D" id="3.30.70.1880">
    <property type="entry name" value="Protein of unknown function DUF881"/>
    <property type="match status" value="1"/>
</dbReference>
<dbReference type="EMBL" id="JADIVZ010000015">
    <property type="protein sequence ID" value="MBF4163777.1"/>
    <property type="molecule type" value="Genomic_DNA"/>
</dbReference>
<evidence type="ECO:0000313" key="2">
    <source>
        <dbReference type="EMBL" id="MBF4163777.1"/>
    </source>
</evidence>
<dbReference type="PANTHER" id="PTHR37313:SF1">
    <property type="entry name" value="UPF0749 PROTEIN RV1823"/>
    <property type="match status" value="1"/>
</dbReference>
<name>A0A930Y943_9ACTN</name>
<dbReference type="InterPro" id="IPR010273">
    <property type="entry name" value="DUF881"/>
</dbReference>
<evidence type="ECO:0000256" key="1">
    <source>
        <dbReference type="ARBA" id="ARBA00009108"/>
    </source>
</evidence>
<accession>A0A930Y943</accession>
<gene>
    <name evidence="2" type="ORF">ISG29_19045</name>
</gene>
<dbReference type="Proteomes" id="UP000656804">
    <property type="component" value="Unassembled WGS sequence"/>
</dbReference>
<dbReference type="PANTHER" id="PTHR37313">
    <property type="entry name" value="UPF0749 PROTEIN RV1825"/>
    <property type="match status" value="1"/>
</dbReference>
<reference evidence="2" key="1">
    <citation type="submission" date="2020-11" db="EMBL/GenBank/DDBJ databases">
        <title>Nocardioides sp. CBS4Y-1, whole genome shotgun sequence.</title>
        <authorList>
            <person name="Tuo L."/>
        </authorList>
    </citation>
    <scope>NUCLEOTIDE SEQUENCE</scope>
    <source>
        <strain evidence="2">CBS4Y-1</strain>
    </source>
</reference>
<sequence>MSEHLPARVTTPLLTLITQQSLDEDYALVARRREERGESVASRRDAPAHRVAALAGAAIGLLVATAAVQTAQDSDETQASRTELVQRVMDRRDTVTALQDSILRLRDKVARRDRRLSAVTASVVTEQSRVRRLEVSTGYLAVSGPGVKITVTDGPGPDDEVRSSELRPLVNGLWEAGAEAISINGQRLTTLTSIVNSGEVIRVNQQAISTPYVVSAIGDRRTLQANLLESQGGQSFATAVSAFGFGFEMSDAERLALPEAARTPLRHASALVADDSGGHQIDPAQEDAP</sequence>